<feature type="compositionally biased region" description="Low complexity" evidence="1">
    <location>
        <begin position="141"/>
        <end position="158"/>
    </location>
</feature>
<accession>A0A9P6XZX3</accession>
<keyword evidence="3" id="KW-1185">Reference proteome</keyword>
<comment type="caution">
    <text evidence="2">The sequence shown here is derived from an EMBL/GenBank/DDBJ whole genome shotgun (WGS) entry which is preliminary data.</text>
</comment>
<protein>
    <submittedName>
        <fullName evidence="2">Uncharacterized protein</fullName>
    </submittedName>
</protein>
<gene>
    <name evidence="2" type="ORF">G6F50_015152</name>
</gene>
<name>A0A9P6XZX3_9FUNG</name>
<evidence type="ECO:0000313" key="3">
    <source>
        <dbReference type="Proteomes" id="UP000740926"/>
    </source>
</evidence>
<organism evidence="2 3">
    <name type="scientific">Rhizopus delemar</name>
    <dbReference type="NCBI Taxonomy" id="936053"/>
    <lineage>
        <taxon>Eukaryota</taxon>
        <taxon>Fungi</taxon>
        <taxon>Fungi incertae sedis</taxon>
        <taxon>Mucoromycota</taxon>
        <taxon>Mucoromycotina</taxon>
        <taxon>Mucoromycetes</taxon>
        <taxon>Mucorales</taxon>
        <taxon>Mucorineae</taxon>
        <taxon>Rhizopodaceae</taxon>
        <taxon>Rhizopus</taxon>
    </lineage>
</organism>
<dbReference type="EMBL" id="JAANIU010008015">
    <property type="protein sequence ID" value="KAG1536110.1"/>
    <property type="molecule type" value="Genomic_DNA"/>
</dbReference>
<dbReference type="Proteomes" id="UP000740926">
    <property type="component" value="Unassembled WGS sequence"/>
</dbReference>
<feature type="region of interest" description="Disordered" evidence="1">
    <location>
        <begin position="123"/>
        <end position="158"/>
    </location>
</feature>
<sequence>MAQPGMAFRQGVAAAGEAIAVPGDRRTAEVHRLVAHVAHQLDHVRVEQGVRVLDGGGQGRHRRIAADQRVGHCADTGRRRERFIALQVHHHGVIGPAGNARALGQTVASPDSVSAMRWSSVATQTSPAPACSARRATCRTSGSPPSRRSGLPGSRDAA</sequence>
<proteinExistence type="predicted"/>
<dbReference type="AlphaFoldDB" id="A0A9P6XZX3"/>
<evidence type="ECO:0000256" key="1">
    <source>
        <dbReference type="SAM" id="MobiDB-lite"/>
    </source>
</evidence>
<reference evidence="2 3" key="1">
    <citation type="journal article" date="2020" name="Microb. Genom.">
        <title>Genetic diversity of clinical and environmental Mucorales isolates obtained from an investigation of mucormycosis cases among solid organ transplant recipients.</title>
        <authorList>
            <person name="Nguyen M.H."/>
            <person name="Kaul D."/>
            <person name="Muto C."/>
            <person name="Cheng S.J."/>
            <person name="Richter R.A."/>
            <person name="Bruno V.M."/>
            <person name="Liu G."/>
            <person name="Beyhan S."/>
            <person name="Sundermann A.J."/>
            <person name="Mounaud S."/>
            <person name="Pasculle A.W."/>
            <person name="Nierman W.C."/>
            <person name="Driscoll E."/>
            <person name="Cumbie R."/>
            <person name="Clancy C.J."/>
            <person name="Dupont C.L."/>
        </authorList>
    </citation>
    <scope>NUCLEOTIDE SEQUENCE [LARGE SCALE GENOMIC DNA]</scope>
    <source>
        <strain evidence="2 3">GL24</strain>
    </source>
</reference>
<evidence type="ECO:0000313" key="2">
    <source>
        <dbReference type="EMBL" id="KAG1536110.1"/>
    </source>
</evidence>